<protein>
    <submittedName>
        <fullName evidence="1">Uncharacterized protein</fullName>
    </submittedName>
</protein>
<reference evidence="1" key="1">
    <citation type="submission" date="2025-08" db="UniProtKB">
        <authorList>
            <consortium name="Ensembl"/>
        </authorList>
    </citation>
    <scope>IDENTIFICATION</scope>
</reference>
<name>A0A3Q3IBD7_MONAL</name>
<keyword evidence="2" id="KW-1185">Reference proteome</keyword>
<evidence type="ECO:0000313" key="2">
    <source>
        <dbReference type="Proteomes" id="UP000261600"/>
    </source>
</evidence>
<evidence type="ECO:0000313" key="1">
    <source>
        <dbReference type="Ensembl" id="ENSMALP00000000953.1"/>
    </source>
</evidence>
<organism evidence="1 2">
    <name type="scientific">Monopterus albus</name>
    <name type="common">Swamp eel</name>
    <dbReference type="NCBI Taxonomy" id="43700"/>
    <lineage>
        <taxon>Eukaryota</taxon>
        <taxon>Metazoa</taxon>
        <taxon>Chordata</taxon>
        <taxon>Craniata</taxon>
        <taxon>Vertebrata</taxon>
        <taxon>Euteleostomi</taxon>
        <taxon>Actinopterygii</taxon>
        <taxon>Neopterygii</taxon>
        <taxon>Teleostei</taxon>
        <taxon>Neoteleostei</taxon>
        <taxon>Acanthomorphata</taxon>
        <taxon>Anabantaria</taxon>
        <taxon>Synbranchiformes</taxon>
        <taxon>Synbranchidae</taxon>
        <taxon>Monopterus</taxon>
    </lineage>
</organism>
<proteinExistence type="predicted"/>
<dbReference type="AlphaFoldDB" id="A0A3Q3IBD7"/>
<reference evidence="1" key="2">
    <citation type="submission" date="2025-09" db="UniProtKB">
        <authorList>
            <consortium name="Ensembl"/>
        </authorList>
    </citation>
    <scope>IDENTIFICATION</scope>
</reference>
<accession>A0A3Q3IBD7</accession>
<dbReference type="Ensembl" id="ENSMALT00000000994.1">
    <property type="protein sequence ID" value="ENSMALP00000000953.1"/>
    <property type="gene ID" value="ENSMALG00000000736.1"/>
</dbReference>
<sequence length="72" mass="7966">VWRLASYSVDIITGMCYRATTKYFQQPVSVITRDLPLNKPRVVTATGKDRSVSGRHLQPTLAGSNVVNSLCK</sequence>
<dbReference type="Proteomes" id="UP000261600">
    <property type="component" value="Unplaced"/>
</dbReference>